<reference evidence="10 11" key="1">
    <citation type="journal article" date="2016" name="Eur. J. Clin. Microbiol. Infect. Dis.">
        <title>Whole genome sequencing as a tool for phylogenetic analysis of clinical strains of Mitis group streptococci.</title>
        <authorList>
            <person name="Rasmussen L.H."/>
            <person name="Dargis R."/>
            <person name="Hojholt K."/>
            <person name="Christensen J.J."/>
            <person name="Skovgaard O."/>
            <person name="Justesen U.S."/>
            <person name="Rosenvinge F.S."/>
            <person name="Moser C."/>
            <person name="Lukjancenko O."/>
            <person name="Rasmussen S."/>
            <person name="Nielsen X.C."/>
        </authorList>
    </citation>
    <scope>NUCLEOTIDE SEQUENCE [LARGE SCALE GENOMIC DNA]</scope>
    <source>
        <strain evidence="10 11">B_009152_10</strain>
    </source>
</reference>
<feature type="region of interest" description="Disordered" evidence="7">
    <location>
        <begin position="275"/>
        <end position="296"/>
    </location>
</feature>
<dbReference type="RefSeq" id="WP_084930307.1">
    <property type="nucleotide sequence ID" value="NZ_NCVN01000038.1"/>
</dbReference>
<dbReference type="InterPro" id="IPR058533">
    <property type="entry name" value="Cation_efflux_TM"/>
</dbReference>
<feature type="domain" description="Cation efflux protein transmembrane" evidence="9">
    <location>
        <begin position="7"/>
        <end position="195"/>
    </location>
</feature>
<feature type="transmembrane region" description="Helical" evidence="8">
    <location>
        <begin position="7"/>
        <end position="28"/>
    </location>
</feature>
<evidence type="ECO:0000256" key="3">
    <source>
        <dbReference type="ARBA" id="ARBA00022692"/>
    </source>
</evidence>
<dbReference type="PANTHER" id="PTHR45820">
    <property type="entry name" value="FI23527P1"/>
    <property type="match status" value="1"/>
</dbReference>
<keyword evidence="5 8" id="KW-1133">Transmembrane helix</keyword>
<comment type="similarity">
    <text evidence="2">Belongs to the cation diffusion facilitator (CDF) transporter (TC 2.A.4) family. SLC30A subfamily.</text>
</comment>
<comment type="subcellular location">
    <subcellularLocation>
        <location evidence="1">Membrane</location>
        <topology evidence="1">Multi-pass membrane protein</topology>
    </subcellularLocation>
</comment>
<evidence type="ECO:0000256" key="5">
    <source>
        <dbReference type="ARBA" id="ARBA00022989"/>
    </source>
</evidence>
<sequence>MKAKYTVWIAFFLNLSYAIVEFIAGGIFGSSAVLADSVHDLGDAIAIGISAFLETISNREEDRQYTLGYKRFSLLGALVTAVILIIGSILVILENITKLFNPQPVNDEGILWLGVIAVSINVLASLVVRKGKTKNESILSLHFLEDTLGWLAVILMAIILRFTDWYILDPLLSLVISIFILTKAIPRFWSALKIFLDVVPEGVETGALEKDLEALINVKSVNQLSIWSMDGLENNAIIHLCLEDWEQMIATKNQVRQLLEERGIQNITIEVDASESNHAQHKRRVTTLEQPHGHQH</sequence>
<accession>A0A1X1L6R0</accession>
<dbReference type="Pfam" id="PF01545">
    <property type="entry name" value="Cation_efflux"/>
    <property type="match status" value="1"/>
</dbReference>
<evidence type="ECO:0000256" key="4">
    <source>
        <dbReference type="ARBA" id="ARBA00022833"/>
    </source>
</evidence>
<comment type="caution">
    <text evidence="10">The sequence shown here is derived from an EMBL/GenBank/DDBJ whole genome shotgun (WGS) entry which is preliminary data.</text>
</comment>
<evidence type="ECO:0000259" key="9">
    <source>
        <dbReference type="Pfam" id="PF01545"/>
    </source>
</evidence>
<feature type="transmembrane region" description="Helical" evidence="8">
    <location>
        <begin position="109"/>
        <end position="128"/>
    </location>
</feature>
<protein>
    <submittedName>
        <fullName evidence="10">Cation transporter</fullName>
    </submittedName>
</protein>
<evidence type="ECO:0000256" key="8">
    <source>
        <dbReference type="SAM" id="Phobius"/>
    </source>
</evidence>
<evidence type="ECO:0000313" key="10">
    <source>
        <dbReference type="EMBL" id="ORP07152.1"/>
    </source>
</evidence>
<keyword evidence="4" id="KW-0862">Zinc</keyword>
<organism evidence="10 11">
    <name type="scientific">Streptococcus mitis</name>
    <dbReference type="NCBI Taxonomy" id="28037"/>
    <lineage>
        <taxon>Bacteria</taxon>
        <taxon>Bacillati</taxon>
        <taxon>Bacillota</taxon>
        <taxon>Bacilli</taxon>
        <taxon>Lactobacillales</taxon>
        <taxon>Streptococcaceae</taxon>
        <taxon>Streptococcus</taxon>
        <taxon>Streptococcus mitis group</taxon>
    </lineage>
</organism>
<evidence type="ECO:0000256" key="2">
    <source>
        <dbReference type="ARBA" id="ARBA00008873"/>
    </source>
</evidence>
<dbReference type="PANTHER" id="PTHR45820:SF4">
    <property type="entry name" value="ZINC TRANSPORTER 63C, ISOFORM F"/>
    <property type="match status" value="1"/>
</dbReference>
<evidence type="ECO:0000256" key="7">
    <source>
        <dbReference type="SAM" id="MobiDB-lite"/>
    </source>
</evidence>
<dbReference type="GO" id="GO:0006882">
    <property type="term" value="P:intracellular zinc ion homeostasis"/>
    <property type="evidence" value="ECO:0007669"/>
    <property type="project" value="TreeGrafter"/>
</dbReference>
<feature type="transmembrane region" description="Helical" evidence="8">
    <location>
        <begin position="140"/>
        <end position="159"/>
    </location>
</feature>
<gene>
    <name evidence="10" type="ORF">B7692_06970</name>
</gene>
<proteinExistence type="inferred from homology"/>
<dbReference type="Proteomes" id="UP000193206">
    <property type="component" value="Unassembled WGS sequence"/>
</dbReference>
<keyword evidence="3 8" id="KW-0812">Transmembrane</keyword>
<dbReference type="InterPro" id="IPR027469">
    <property type="entry name" value="Cation_efflux_TMD_sf"/>
</dbReference>
<evidence type="ECO:0000256" key="1">
    <source>
        <dbReference type="ARBA" id="ARBA00004141"/>
    </source>
</evidence>
<dbReference type="GO" id="GO:0016020">
    <property type="term" value="C:membrane"/>
    <property type="evidence" value="ECO:0007669"/>
    <property type="project" value="UniProtKB-SubCell"/>
</dbReference>
<dbReference type="AlphaFoldDB" id="A0A1X1L6R0"/>
<dbReference type="NCBIfam" id="TIGR01297">
    <property type="entry name" value="CDF"/>
    <property type="match status" value="1"/>
</dbReference>
<dbReference type="Gene3D" id="1.20.1510.10">
    <property type="entry name" value="Cation efflux protein transmembrane domain"/>
    <property type="match status" value="1"/>
</dbReference>
<dbReference type="SUPFAM" id="SSF161111">
    <property type="entry name" value="Cation efflux protein transmembrane domain-like"/>
    <property type="match status" value="1"/>
</dbReference>
<evidence type="ECO:0000256" key="6">
    <source>
        <dbReference type="ARBA" id="ARBA00023136"/>
    </source>
</evidence>
<keyword evidence="6 8" id="KW-0472">Membrane</keyword>
<name>A0A1X1L6R0_STRMT</name>
<dbReference type="EMBL" id="NCVN01000038">
    <property type="protein sequence ID" value="ORP07152.1"/>
    <property type="molecule type" value="Genomic_DNA"/>
</dbReference>
<feature type="transmembrane region" description="Helical" evidence="8">
    <location>
        <begin position="74"/>
        <end position="97"/>
    </location>
</feature>
<dbReference type="InterPro" id="IPR002524">
    <property type="entry name" value="Cation_efflux"/>
</dbReference>
<evidence type="ECO:0000313" key="11">
    <source>
        <dbReference type="Proteomes" id="UP000193206"/>
    </source>
</evidence>
<dbReference type="GO" id="GO:0005385">
    <property type="term" value="F:zinc ion transmembrane transporter activity"/>
    <property type="evidence" value="ECO:0007669"/>
    <property type="project" value="TreeGrafter"/>
</dbReference>
<feature type="transmembrane region" description="Helical" evidence="8">
    <location>
        <begin position="165"/>
        <end position="185"/>
    </location>
</feature>